<dbReference type="NCBIfam" id="NF038151">
    <property type="entry name" value="lanthi_synth_III"/>
    <property type="match status" value="1"/>
</dbReference>
<dbReference type="CDD" id="cd04791">
    <property type="entry name" value="LanC_SerThrkinase"/>
    <property type="match status" value="1"/>
</dbReference>
<evidence type="ECO:0000313" key="2">
    <source>
        <dbReference type="EMBL" id="GIH39388.1"/>
    </source>
</evidence>
<dbReference type="SUPFAM" id="SSF56112">
    <property type="entry name" value="Protein kinase-like (PK-like)"/>
    <property type="match status" value="1"/>
</dbReference>
<reference evidence="2 3" key="1">
    <citation type="submission" date="2021-01" db="EMBL/GenBank/DDBJ databases">
        <title>Whole genome shotgun sequence of Microbispora corallina NBRC 16416.</title>
        <authorList>
            <person name="Komaki H."/>
            <person name="Tamura T."/>
        </authorList>
    </citation>
    <scope>NUCLEOTIDE SEQUENCE [LARGE SCALE GENOMIC DNA]</scope>
    <source>
        <strain evidence="2 3">NBRC 16416</strain>
    </source>
</reference>
<evidence type="ECO:0000259" key="1">
    <source>
        <dbReference type="Pfam" id="PF25816"/>
    </source>
</evidence>
<dbReference type="EMBL" id="BOOC01000007">
    <property type="protein sequence ID" value="GIH39388.1"/>
    <property type="molecule type" value="Genomic_DNA"/>
</dbReference>
<dbReference type="Gene3D" id="1.10.510.10">
    <property type="entry name" value="Transferase(Phosphotransferase) domain 1"/>
    <property type="match status" value="1"/>
</dbReference>
<name>A0ABQ4FX52_9ACTN</name>
<dbReference type="InterPro" id="IPR058053">
    <property type="entry name" value="RamC_C"/>
</dbReference>
<dbReference type="InterPro" id="IPR057929">
    <property type="entry name" value="RamC_N"/>
</dbReference>
<dbReference type="InterPro" id="IPR007822">
    <property type="entry name" value="LANC-like"/>
</dbReference>
<comment type="caution">
    <text evidence="2">The sequence shown here is derived from an EMBL/GenBank/DDBJ whole genome shotgun (WGS) entry which is preliminary data.</text>
</comment>
<organism evidence="2 3">
    <name type="scientific">Microbispora corallina</name>
    <dbReference type="NCBI Taxonomy" id="83302"/>
    <lineage>
        <taxon>Bacteria</taxon>
        <taxon>Bacillati</taxon>
        <taxon>Actinomycetota</taxon>
        <taxon>Actinomycetes</taxon>
        <taxon>Streptosporangiales</taxon>
        <taxon>Streptosporangiaceae</taxon>
        <taxon>Microbispora</taxon>
    </lineage>
</organism>
<dbReference type="InterPro" id="IPR053524">
    <property type="entry name" value="Aerial_hyphae_peptide-synth"/>
</dbReference>
<dbReference type="Proteomes" id="UP000603904">
    <property type="component" value="Unassembled WGS sequence"/>
</dbReference>
<dbReference type="InterPro" id="IPR011009">
    <property type="entry name" value="Kinase-like_dom_sf"/>
</dbReference>
<gene>
    <name evidence="2" type="ORF">Mco01_23880</name>
</gene>
<keyword evidence="2" id="KW-0808">Transferase</keyword>
<dbReference type="Pfam" id="PF25816">
    <property type="entry name" value="RamC_N"/>
    <property type="match status" value="1"/>
</dbReference>
<accession>A0ABQ4FX52</accession>
<feature type="domain" description="RamC N-terminal" evidence="1">
    <location>
        <begin position="29"/>
        <end position="217"/>
    </location>
</feature>
<keyword evidence="3" id="KW-1185">Reference proteome</keyword>
<keyword evidence="2" id="KW-0418">Kinase</keyword>
<keyword evidence="2" id="KW-0723">Serine/threonine-protein kinase</keyword>
<dbReference type="SUPFAM" id="SSF158745">
    <property type="entry name" value="LanC-like"/>
    <property type="match status" value="1"/>
</dbReference>
<evidence type="ECO:0000313" key="3">
    <source>
        <dbReference type="Proteomes" id="UP000603904"/>
    </source>
</evidence>
<dbReference type="GO" id="GO:0004674">
    <property type="term" value="F:protein serine/threonine kinase activity"/>
    <property type="evidence" value="ECO:0007669"/>
    <property type="project" value="UniProtKB-KW"/>
</dbReference>
<sequence length="836" mass="88639">MEMRYELYCRADPVFYDAPRAGEAAGPDFEAAGRPVPAGWTRTRQGDWVVCRPPAVSPPDQGWKIHVSARLDDAAEILDRTAAYCFGRRLTFKFLRSPAVLHLRDGKYADPAASGKFIAVYPGDERELEAVIGGLTEALDGLRGPDVLSDLRCGPAPVHVRFGAIAERQCPSPDGRPVPALRDPDGVLVPDVRAASFTPPPWVPLPGFLRPYAEEAERAAAVLPYVPEAVLHLTNGGGVHLARDPRTGEQVVLKEARAHAGLDALGADATARLERERAALERLAGLGVAPALRDDVTAGRRRVLVLERVAGEPLDRAFAARYPLGGARPGDLAAYVDWVTGICAAVEDAVTVIHENGLVHGGLTPGDVIVRPDGGVTLVDFERAAPVGEAADVEPPLGLRPGLSGLDADRHALACLRLALFLPLTELFALDAGKAAELADVIRRLFPVPEAFVRPAARVAGRGPRRKAPETTGWRQMRASMADAVLASATPGRDDRLFPGDPAQFARPGAGLGLAHGAAGVLYALHATGAEVRPEHERWLVERALRAGGDVPPGFFDGLHGVAHTLARLGHREDALEVVETVAARPWRDLGPGLYGGLSGIGLNQICLGALDDALETADLVAARPPRPGAPAGLMHGPSGAALLFLRLFEKTGDARWLDEAERAIRDDLRRCVRQADGSLQVNEGWRTSPYLGGGAVGIAWVLGDLLHYRPDPDLAAARARLDLAARAPFYLQPGLFAGRAGIIAYLCRDRAGGWGREDPEAARQLAALSWHAVGHEGHLAFPGERLLRLSMDLATGTAGVLLAAGAALHGEPAGLPFLGGAMPAHPLRRPSTTVA</sequence>
<dbReference type="Gene3D" id="1.50.10.20">
    <property type="match status" value="2"/>
</dbReference>
<protein>
    <submittedName>
        <fullName evidence="2">Serine/threonine protein kinase</fullName>
    </submittedName>
</protein>
<dbReference type="SMART" id="SM01260">
    <property type="entry name" value="LANC_like"/>
    <property type="match status" value="1"/>
</dbReference>
<proteinExistence type="predicted"/>